<evidence type="ECO:0000256" key="8">
    <source>
        <dbReference type="RuleBase" id="RU361162"/>
    </source>
</evidence>
<keyword evidence="13" id="KW-1185">Reference proteome</keyword>
<feature type="domain" description="POLO box" evidence="11">
    <location>
        <begin position="781"/>
        <end position="867"/>
    </location>
</feature>
<dbReference type="GO" id="GO:0000922">
    <property type="term" value="C:spindle pole"/>
    <property type="evidence" value="ECO:0007669"/>
    <property type="project" value="TreeGrafter"/>
</dbReference>
<feature type="region of interest" description="Disordered" evidence="9">
    <location>
        <begin position="1077"/>
        <end position="1126"/>
    </location>
</feature>
<protein>
    <recommendedName>
        <fullName evidence="8">Serine/threonine-protein kinase</fullName>
        <ecNumber evidence="8">2.7.11.21</ecNumber>
    </recommendedName>
</protein>
<dbReference type="CDD" id="cd14099">
    <property type="entry name" value="STKc_PLK"/>
    <property type="match status" value="1"/>
</dbReference>
<evidence type="ECO:0000256" key="6">
    <source>
        <dbReference type="ARBA" id="ARBA00022840"/>
    </source>
</evidence>
<dbReference type="Proteomes" id="UP000323386">
    <property type="component" value="Unassembled WGS sequence"/>
</dbReference>
<evidence type="ECO:0000313" key="13">
    <source>
        <dbReference type="Proteomes" id="UP000323386"/>
    </source>
</evidence>
<comment type="similarity">
    <text evidence="8">Belongs to the protein kinase superfamily. Ser/Thr protein kinase family. CDC5/Polo subfamily.</text>
</comment>
<dbReference type="PANTHER" id="PTHR24345:SF0">
    <property type="entry name" value="CELL CYCLE SERINE_THREONINE-PROTEIN KINASE CDC5_MSD2"/>
    <property type="match status" value="1"/>
</dbReference>
<dbReference type="CDD" id="cd13118">
    <property type="entry name" value="POLO_box_1"/>
    <property type="match status" value="1"/>
</dbReference>
<comment type="catalytic activity">
    <reaction evidence="8">
        <text>L-threonyl-[protein] + ATP = O-phospho-L-threonyl-[protein] + ADP + H(+)</text>
        <dbReference type="Rhea" id="RHEA:46608"/>
        <dbReference type="Rhea" id="RHEA-COMP:11060"/>
        <dbReference type="Rhea" id="RHEA-COMP:11605"/>
        <dbReference type="ChEBI" id="CHEBI:15378"/>
        <dbReference type="ChEBI" id="CHEBI:30013"/>
        <dbReference type="ChEBI" id="CHEBI:30616"/>
        <dbReference type="ChEBI" id="CHEBI:61977"/>
        <dbReference type="ChEBI" id="CHEBI:456216"/>
        <dbReference type="EC" id="2.7.11.21"/>
    </reaction>
</comment>
<dbReference type="PROSITE" id="PS00107">
    <property type="entry name" value="PROTEIN_KINASE_ATP"/>
    <property type="match status" value="1"/>
</dbReference>
<proteinExistence type="inferred from homology"/>
<dbReference type="GO" id="GO:0004674">
    <property type="term" value="F:protein serine/threonine kinase activity"/>
    <property type="evidence" value="ECO:0007669"/>
    <property type="project" value="UniProtKB-KW"/>
</dbReference>
<feature type="region of interest" description="Disordered" evidence="9">
    <location>
        <begin position="595"/>
        <end position="631"/>
    </location>
</feature>
<feature type="compositionally biased region" description="Low complexity" evidence="9">
    <location>
        <begin position="141"/>
        <end position="163"/>
    </location>
</feature>
<dbReference type="SUPFAM" id="SSF56112">
    <property type="entry name" value="Protein kinase-like (PK-like)"/>
    <property type="match status" value="1"/>
</dbReference>
<dbReference type="GO" id="GO:0005634">
    <property type="term" value="C:nucleus"/>
    <property type="evidence" value="ECO:0007669"/>
    <property type="project" value="TreeGrafter"/>
</dbReference>
<dbReference type="EC" id="2.7.11.21" evidence="8"/>
<dbReference type="InterPro" id="IPR033695">
    <property type="entry name" value="POLO_box_2"/>
</dbReference>
<feature type="compositionally biased region" description="Polar residues" evidence="9">
    <location>
        <begin position="703"/>
        <end position="712"/>
    </location>
</feature>
<dbReference type="InterPro" id="IPR000959">
    <property type="entry name" value="POLO_box_dom"/>
</dbReference>
<evidence type="ECO:0000313" key="12">
    <source>
        <dbReference type="EMBL" id="SPO41195.1"/>
    </source>
</evidence>
<dbReference type="Gene3D" id="1.10.510.10">
    <property type="entry name" value="Transferase(Phosphotransferase) domain 1"/>
    <property type="match status" value="1"/>
</dbReference>
<dbReference type="InterPro" id="IPR011009">
    <property type="entry name" value="Kinase-like_dom_sf"/>
</dbReference>
<dbReference type="GO" id="GO:0000776">
    <property type="term" value="C:kinetochore"/>
    <property type="evidence" value="ECO:0007669"/>
    <property type="project" value="TreeGrafter"/>
</dbReference>
<feature type="domain" description="POLO box" evidence="11">
    <location>
        <begin position="928"/>
        <end position="1012"/>
    </location>
</feature>
<dbReference type="InterPro" id="IPR000719">
    <property type="entry name" value="Prot_kinase_dom"/>
</dbReference>
<dbReference type="GO" id="GO:0005524">
    <property type="term" value="F:ATP binding"/>
    <property type="evidence" value="ECO:0007669"/>
    <property type="project" value="UniProtKB-UniRule"/>
</dbReference>
<dbReference type="FunFam" id="3.30.200.20:FF:000042">
    <property type="entry name" value="Aurora kinase A"/>
    <property type="match status" value="1"/>
</dbReference>
<organism evidence="12 13">
    <name type="scientific">Pseudozyma flocculosa</name>
    <dbReference type="NCBI Taxonomy" id="84751"/>
    <lineage>
        <taxon>Eukaryota</taxon>
        <taxon>Fungi</taxon>
        <taxon>Dikarya</taxon>
        <taxon>Basidiomycota</taxon>
        <taxon>Ustilaginomycotina</taxon>
        <taxon>Ustilaginomycetes</taxon>
        <taxon>Ustilaginales</taxon>
        <taxon>Ustilaginaceae</taxon>
        <taxon>Pseudozyma</taxon>
    </lineage>
</organism>
<keyword evidence="2 8" id="KW-0808">Transferase</keyword>
<reference evidence="12 13" key="1">
    <citation type="submission" date="2018-03" db="EMBL/GenBank/DDBJ databases">
        <authorList>
            <person name="Guldener U."/>
        </authorList>
    </citation>
    <scope>NUCLEOTIDE SEQUENCE [LARGE SCALE GENOMIC DNA]</scope>
    <source>
        <strain evidence="12 13">DAOM196992</strain>
    </source>
</reference>
<evidence type="ECO:0000256" key="1">
    <source>
        <dbReference type="ARBA" id="ARBA00022527"/>
    </source>
</evidence>
<evidence type="ECO:0000259" key="10">
    <source>
        <dbReference type="PROSITE" id="PS50011"/>
    </source>
</evidence>
<dbReference type="GO" id="GO:0007052">
    <property type="term" value="P:mitotic spindle organization"/>
    <property type="evidence" value="ECO:0007669"/>
    <property type="project" value="TreeGrafter"/>
</dbReference>
<evidence type="ECO:0000256" key="4">
    <source>
        <dbReference type="ARBA" id="ARBA00022741"/>
    </source>
</evidence>
<dbReference type="OrthoDB" id="408964at2759"/>
<feature type="domain" description="Protein kinase" evidence="10">
    <location>
        <begin position="190"/>
        <end position="446"/>
    </location>
</feature>
<evidence type="ECO:0000256" key="2">
    <source>
        <dbReference type="ARBA" id="ARBA00022679"/>
    </source>
</evidence>
<feature type="region of interest" description="Disordered" evidence="9">
    <location>
        <begin position="666"/>
        <end position="722"/>
    </location>
</feature>
<dbReference type="SMART" id="SM00220">
    <property type="entry name" value="S_TKc"/>
    <property type="match status" value="1"/>
</dbReference>
<dbReference type="GO" id="GO:0005816">
    <property type="term" value="C:spindle pole body"/>
    <property type="evidence" value="ECO:0007669"/>
    <property type="project" value="TreeGrafter"/>
</dbReference>
<dbReference type="InterPro" id="IPR017441">
    <property type="entry name" value="Protein_kinase_ATP_BS"/>
</dbReference>
<keyword evidence="5 8" id="KW-0418">Kinase</keyword>
<gene>
    <name evidence="12" type="ORF">PSFLO_06677</name>
</gene>
<keyword evidence="1 8" id="KW-0723">Serine/threonine-protein kinase</keyword>
<dbReference type="InterPro" id="IPR033701">
    <property type="entry name" value="POLO_box_1"/>
</dbReference>
<feature type="binding site" evidence="7">
    <location>
        <position position="227"/>
    </location>
    <ligand>
        <name>ATP</name>
        <dbReference type="ChEBI" id="CHEBI:30616"/>
    </ligand>
</feature>
<dbReference type="Gene3D" id="3.30.1120.30">
    <property type="entry name" value="POLO box domain"/>
    <property type="match status" value="2"/>
</dbReference>
<dbReference type="Pfam" id="PF00659">
    <property type="entry name" value="POLO_box"/>
    <property type="match status" value="2"/>
</dbReference>
<dbReference type="InterPro" id="IPR008271">
    <property type="entry name" value="Ser/Thr_kinase_AS"/>
</dbReference>
<dbReference type="PANTHER" id="PTHR24345">
    <property type="entry name" value="SERINE/THREONINE-PROTEIN KINASE PLK"/>
    <property type="match status" value="1"/>
</dbReference>
<keyword evidence="6 7" id="KW-0067">ATP-binding</keyword>
<dbReference type="PROSITE" id="PS50078">
    <property type="entry name" value="POLO_BOX"/>
    <property type="match status" value="2"/>
</dbReference>
<evidence type="ECO:0000256" key="3">
    <source>
        <dbReference type="ARBA" id="ARBA00022737"/>
    </source>
</evidence>
<dbReference type="SUPFAM" id="SSF82615">
    <property type="entry name" value="Polo-box domain"/>
    <property type="match status" value="2"/>
</dbReference>
<dbReference type="EMBL" id="OOIP01000025">
    <property type="protein sequence ID" value="SPO41195.1"/>
    <property type="molecule type" value="Genomic_DNA"/>
</dbReference>
<accession>A0A5C3FC20</accession>
<evidence type="ECO:0000256" key="9">
    <source>
        <dbReference type="SAM" id="MobiDB-lite"/>
    </source>
</evidence>
<dbReference type="PROSITE" id="PS00108">
    <property type="entry name" value="PROTEIN_KINASE_ST"/>
    <property type="match status" value="1"/>
</dbReference>
<keyword evidence="3" id="KW-0677">Repeat</keyword>
<feature type="region of interest" description="Disordered" evidence="9">
    <location>
        <begin position="107"/>
        <end position="180"/>
    </location>
</feature>
<evidence type="ECO:0000256" key="5">
    <source>
        <dbReference type="ARBA" id="ARBA00022777"/>
    </source>
</evidence>
<sequence length="1126" mass="122479">MTAAPPIAHLPVDPIPFPASSANPHYPSSHARAPLSPTTSRALNQLPLDPSPSALAAHLRKPSAAFNPTSSRSIATYSRTTAEAATAQFDPLAPSPMQMEPFPRYGATAPSARQGAAYPAHNRGPLAPSELYTNDRRRQLQQQQQQPPVAVAATAAKPAAAEAEAPKRKAKKPQLPSPPRVIIDSDNRAYQTGHLLGQGGFARVYEAVDPEGRSKAFKVIAKSAIMKSKKNRQKILAEIMIHKSLDHIHVIKFEDTFEDDENVYFRLELCSNGSLNDIVKRRGAFTEPEARYLMTQILCGCQNMHQNSIIHRDLKLGNIMLDEKMNVKIGDFGLAALLKYPEERKKTVCGTPNYIAPEVLYDQGEGHSFEVDVWSVGVILYTLLVGKPPFQTNNVTEIYERIKKNDYEIPDEARVSLEAQELITNILTHNPAERPTLVEIMNHPWFRCGPVPLYIPATATKGAPFLPPLSQQESLRNFELLKQQAQWNPDADKELDELAEDGEEAIEMLADEAPAERKGLRDELRMQEEAEENRERMDREFQKAIEPGSPISALLKAGRQPLVKAPPLQNTFGSMAKRNSTTSLARQLGNLALSRQQSDAAISAKADKENAGPSAMMMAPPQGVGARASAYPRTAAPAATTSAASRGGAGYEDSEKRLLQQKARLVAGMGSAQSSRGALQRQGSEDGIDSQPPTQELAPRLSARSTLSSAPSGRSLASMRKPGSSSVEVMAQAFDDALQAISQGLDYVPLDASGQPMAVEMCEVDDELNGTRLRAVSPKVILISWIDHSERYGLGYALSDHTVGVSFRDSTNMVLSATKTTMDYISTIKARPTSTASLAAGSAATAAVDQLRREHFEMPAFDAAGAAGEAGGEAAEQSFATAHARIPQTLHAKVKVMRYFESEIMERLYGPNGPLTFVDTTTKTGMTFVHKWYRCRDAIIFRLSNGTVQFNFYDHTKMFFTHRGQVVSVLEPYDDDREQVMKSWTLSEFVDIVKEDRSRREQESEEERRRLGLDVAAVCRTSPLERRLCRRLVKKLRYARDTLRTTVSGKQGASISSASTTSSTAAAAAAAATATAAAASSAGSGPAIQRSKTPVATSGLAPPPPSANGMVKSTSTGTLAARARVR</sequence>
<evidence type="ECO:0000259" key="11">
    <source>
        <dbReference type="PROSITE" id="PS50078"/>
    </source>
</evidence>
<dbReference type="InterPro" id="IPR036947">
    <property type="entry name" value="POLO_box_dom_sf"/>
</dbReference>
<dbReference type="FunFam" id="1.10.510.10:FF:001669">
    <property type="entry name" value="Serine/threonine-protein kinase"/>
    <property type="match status" value="1"/>
</dbReference>
<dbReference type="PROSITE" id="PS50011">
    <property type="entry name" value="PROTEIN_KINASE_DOM"/>
    <property type="match status" value="1"/>
</dbReference>
<dbReference type="Pfam" id="PF00069">
    <property type="entry name" value="Pkinase"/>
    <property type="match status" value="1"/>
</dbReference>
<keyword evidence="4 7" id="KW-0547">Nucleotide-binding</keyword>
<feature type="region of interest" description="Disordered" evidence="9">
    <location>
        <begin position="1"/>
        <end position="72"/>
    </location>
</feature>
<dbReference type="AlphaFoldDB" id="A0A5C3FC20"/>
<name>A0A5C3FC20_9BASI</name>
<dbReference type="CDD" id="cd13117">
    <property type="entry name" value="POLO_box_2"/>
    <property type="match status" value="1"/>
</dbReference>
<evidence type="ECO:0000256" key="7">
    <source>
        <dbReference type="PROSITE-ProRule" id="PRU10141"/>
    </source>
</evidence>
<dbReference type="GO" id="GO:0005737">
    <property type="term" value="C:cytoplasm"/>
    <property type="evidence" value="ECO:0007669"/>
    <property type="project" value="TreeGrafter"/>
</dbReference>